<dbReference type="InterPro" id="IPR050834">
    <property type="entry name" value="Glycosyltransf_2"/>
</dbReference>
<protein>
    <submittedName>
        <fullName evidence="3">Glycosyltransferase family 2 protein</fullName>
        <ecNumber evidence="3">2.4.-.-</ecNumber>
    </submittedName>
</protein>
<feature type="region of interest" description="Disordered" evidence="1">
    <location>
        <begin position="333"/>
        <end position="360"/>
    </location>
</feature>
<dbReference type="RefSeq" id="WP_131431396.1">
    <property type="nucleotide sequence ID" value="NZ_JAUORK010000031.1"/>
</dbReference>
<evidence type="ECO:0000259" key="2">
    <source>
        <dbReference type="Pfam" id="PF00535"/>
    </source>
</evidence>
<dbReference type="PANTHER" id="PTHR43685:SF2">
    <property type="entry name" value="GLYCOSYLTRANSFERASE 2-LIKE DOMAIN-CONTAINING PROTEIN"/>
    <property type="match status" value="1"/>
</dbReference>
<dbReference type="SUPFAM" id="SSF53448">
    <property type="entry name" value="Nucleotide-diphospho-sugar transferases"/>
    <property type="match status" value="1"/>
</dbReference>
<dbReference type="EC" id="2.4.-.-" evidence="3"/>
<evidence type="ECO:0000313" key="3">
    <source>
        <dbReference type="EMBL" id="MDO6673724.1"/>
    </source>
</evidence>
<feature type="domain" description="Glycosyltransferase 2-like" evidence="2">
    <location>
        <begin position="6"/>
        <end position="166"/>
    </location>
</feature>
<evidence type="ECO:0000313" key="4">
    <source>
        <dbReference type="Proteomes" id="UP001170481"/>
    </source>
</evidence>
<evidence type="ECO:0000256" key="1">
    <source>
        <dbReference type="SAM" id="MobiDB-lite"/>
    </source>
</evidence>
<organism evidence="3 4">
    <name type="scientific">Cobetia amphilecti</name>
    <dbReference type="NCBI Taxonomy" id="1055104"/>
    <lineage>
        <taxon>Bacteria</taxon>
        <taxon>Pseudomonadati</taxon>
        <taxon>Pseudomonadota</taxon>
        <taxon>Gammaproteobacteria</taxon>
        <taxon>Oceanospirillales</taxon>
        <taxon>Halomonadaceae</taxon>
        <taxon>Cobetia</taxon>
    </lineage>
</organism>
<comment type="caution">
    <text evidence="3">The sequence shown here is derived from an EMBL/GenBank/DDBJ whole genome shotgun (WGS) entry which is preliminary data.</text>
</comment>
<keyword evidence="3" id="KW-0808">Transferase</keyword>
<keyword evidence="3" id="KW-0328">Glycosyltransferase</keyword>
<dbReference type="PANTHER" id="PTHR43685">
    <property type="entry name" value="GLYCOSYLTRANSFERASE"/>
    <property type="match status" value="1"/>
</dbReference>
<reference evidence="3" key="1">
    <citation type="submission" date="2023-07" db="EMBL/GenBank/DDBJ databases">
        <title>Genome content predicts the carbon catabolic preferences of heterotrophic bacteria.</title>
        <authorList>
            <person name="Gralka M."/>
        </authorList>
    </citation>
    <scope>NUCLEOTIDE SEQUENCE</scope>
    <source>
        <strain evidence="3">C2R13</strain>
    </source>
</reference>
<sequence>MTPTFSVIMPIYNVERFVAAAIDSVLAQEDGDFELLVVDDCSPDGSRAICEAYDDPRLTLITHPVNRGLAGARNTGVRAAQGCYLAFLDSDDIWEPAKLARHREHLEARPEVGLSFSRSAFIDADGEPLDYYQMPSLTDITPGLLFCRNPVGNGSAPVIRREILEAIAFDCEVKGGGVLPCYFDESLRQSEDIECWTRIALKTGTTVEGIPEPLTRYRLNEGGLSAQLERQYQSWLAIVELTRAYAPDFIEQWYPRAQAYQLRYLSRQAIRLRDGDAAWEYCRRAVKAWPGIWKAEFGRTAATAGAALMLRVMPKSLYLRCEGLAQGVIGKAQKKKIDNAPRPQPARPNQQQDAHEVESP</sequence>
<dbReference type="Proteomes" id="UP001170481">
    <property type="component" value="Unassembled WGS sequence"/>
</dbReference>
<name>A0AAP4U1N3_9GAMM</name>
<dbReference type="Gene3D" id="3.90.550.10">
    <property type="entry name" value="Spore Coat Polysaccharide Biosynthesis Protein SpsA, Chain A"/>
    <property type="match status" value="1"/>
</dbReference>
<dbReference type="GO" id="GO:0016757">
    <property type="term" value="F:glycosyltransferase activity"/>
    <property type="evidence" value="ECO:0007669"/>
    <property type="project" value="UniProtKB-KW"/>
</dbReference>
<dbReference type="InterPro" id="IPR001173">
    <property type="entry name" value="Glyco_trans_2-like"/>
</dbReference>
<accession>A0AAP4U1N3</accession>
<dbReference type="InterPro" id="IPR029044">
    <property type="entry name" value="Nucleotide-diphossugar_trans"/>
</dbReference>
<dbReference type="AlphaFoldDB" id="A0AAP4U1N3"/>
<dbReference type="EMBL" id="JAUORK010000031">
    <property type="protein sequence ID" value="MDO6673724.1"/>
    <property type="molecule type" value="Genomic_DNA"/>
</dbReference>
<dbReference type="Pfam" id="PF00535">
    <property type="entry name" value="Glycos_transf_2"/>
    <property type="match status" value="1"/>
</dbReference>
<proteinExistence type="predicted"/>
<gene>
    <name evidence="3" type="ORF">Q4535_16590</name>
</gene>